<sequence length="320" mass="36338">MMKNLAGLRSSRVLGVRFTSAGPPPSDPPKPGSLMFKYEQFVGKWPKILALHKTVMNGSRWCFSDVKTYYKTRKSLMSGEKKLADLSVEQLETLVQSGSELAKMIALMIVIQIPGPGDLLILMLEAEKIRHIAIFGPLTSLIPIEGPKMAIVCVLAPMPLTVYLFGFAVIFFPRLVLTRHFWSDEQRREFFQLEVTKALINGEQLLKEVSVETVKPADQLETAQLFLLHGLHSMYLLPGSTNRIQKRIEALRSLDSLIPLEIEQMNERQLIFNCYIRKIDIGSKNKEQLKTSLLDYVKFTSRMPNSTYLYASALFKKNLN</sequence>
<comment type="caution">
    <text evidence="2">The sequence shown here is derived from an EMBL/GenBank/DDBJ whole genome shotgun (WGS) entry which is preliminary data.</text>
</comment>
<accession>A0A9P1I642</accession>
<keyword evidence="1" id="KW-0812">Transmembrane</keyword>
<reference evidence="2" key="1">
    <citation type="submission" date="2022-11" db="EMBL/GenBank/DDBJ databases">
        <authorList>
            <person name="Kikuchi T."/>
        </authorList>
    </citation>
    <scope>NUCLEOTIDE SEQUENCE</scope>
    <source>
        <strain evidence="2">PS1010</strain>
    </source>
</reference>
<dbReference type="AlphaFoldDB" id="A0A9P1I642"/>
<organism evidence="2 3">
    <name type="scientific">Caenorhabditis angaria</name>
    <dbReference type="NCBI Taxonomy" id="860376"/>
    <lineage>
        <taxon>Eukaryota</taxon>
        <taxon>Metazoa</taxon>
        <taxon>Ecdysozoa</taxon>
        <taxon>Nematoda</taxon>
        <taxon>Chromadorea</taxon>
        <taxon>Rhabditida</taxon>
        <taxon>Rhabditina</taxon>
        <taxon>Rhabditomorpha</taxon>
        <taxon>Rhabditoidea</taxon>
        <taxon>Rhabditidae</taxon>
        <taxon>Peloderinae</taxon>
        <taxon>Caenorhabditis</taxon>
    </lineage>
</organism>
<keyword evidence="3" id="KW-1185">Reference proteome</keyword>
<dbReference type="EMBL" id="CANHGI010000001">
    <property type="protein sequence ID" value="CAI5439173.1"/>
    <property type="molecule type" value="Genomic_DNA"/>
</dbReference>
<gene>
    <name evidence="2" type="ORF">CAMP_LOCUS1810</name>
</gene>
<evidence type="ECO:0000313" key="2">
    <source>
        <dbReference type="EMBL" id="CAI5439173.1"/>
    </source>
</evidence>
<evidence type="ECO:0000256" key="1">
    <source>
        <dbReference type="SAM" id="Phobius"/>
    </source>
</evidence>
<keyword evidence="1" id="KW-0472">Membrane</keyword>
<evidence type="ECO:0008006" key="4">
    <source>
        <dbReference type="Google" id="ProtNLM"/>
    </source>
</evidence>
<protein>
    <recommendedName>
        <fullName evidence="4">Letm1 RBD domain-containing protein</fullName>
    </recommendedName>
</protein>
<evidence type="ECO:0000313" key="3">
    <source>
        <dbReference type="Proteomes" id="UP001152747"/>
    </source>
</evidence>
<proteinExistence type="predicted"/>
<dbReference type="Proteomes" id="UP001152747">
    <property type="component" value="Unassembled WGS sequence"/>
</dbReference>
<name>A0A9P1I642_9PELO</name>
<dbReference type="OrthoDB" id="73691at2759"/>
<keyword evidence="1" id="KW-1133">Transmembrane helix</keyword>
<feature type="transmembrane region" description="Helical" evidence="1">
    <location>
        <begin position="149"/>
        <end position="172"/>
    </location>
</feature>